<reference evidence="2" key="1">
    <citation type="submission" date="2019-08" db="EMBL/GenBank/DDBJ databases">
        <authorList>
            <person name="Kucharzyk K."/>
            <person name="Murdoch R.W."/>
            <person name="Higgins S."/>
            <person name="Loffler F."/>
        </authorList>
    </citation>
    <scope>NUCLEOTIDE SEQUENCE</scope>
</reference>
<protein>
    <submittedName>
        <fullName evidence="2">Uncharacterized protein</fullName>
    </submittedName>
</protein>
<name>A0A645JI69_9ZZZZ</name>
<feature type="compositionally biased region" description="Basic and acidic residues" evidence="1">
    <location>
        <begin position="60"/>
        <end position="70"/>
    </location>
</feature>
<dbReference type="AlphaFoldDB" id="A0A645JI69"/>
<accession>A0A645JI69</accession>
<organism evidence="2">
    <name type="scientific">bioreactor metagenome</name>
    <dbReference type="NCBI Taxonomy" id="1076179"/>
    <lineage>
        <taxon>unclassified sequences</taxon>
        <taxon>metagenomes</taxon>
        <taxon>ecological metagenomes</taxon>
    </lineage>
</organism>
<evidence type="ECO:0000313" key="2">
    <source>
        <dbReference type="EMBL" id="MPN63126.1"/>
    </source>
</evidence>
<feature type="region of interest" description="Disordered" evidence="1">
    <location>
        <begin position="19"/>
        <end position="83"/>
    </location>
</feature>
<proteinExistence type="predicted"/>
<sequence length="83" mass="9256">MGNFVAPGRSQVFQCLAHTDPLPHTDSGNGRIRVDPAGSHRNTRHRHRDPFQLFGNTHHGSRDDDARHSLGQELVNGLPESLR</sequence>
<dbReference type="EMBL" id="VSSQ01142101">
    <property type="protein sequence ID" value="MPN63126.1"/>
    <property type="molecule type" value="Genomic_DNA"/>
</dbReference>
<gene>
    <name evidence="2" type="ORF">SDC9_210880</name>
</gene>
<evidence type="ECO:0000256" key="1">
    <source>
        <dbReference type="SAM" id="MobiDB-lite"/>
    </source>
</evidence>
<comment type="caution">
    <text evidence="2">The sequence shown here is derived from an EMBL/GenBank/DDBJ whole genome shotgun (WGS) entry which is preliminary data.</text>
</comment>